<dbReference type="PROSITE" id="PS00356">
    <property type="entry name" value="HTH_LACI_1"/>
    <property type="match status" value="1"/>
</dbReference>
<dbReference type="RefSeq" id="WP_131498222.1">
    <property type="nucleotide sequence ID" value="NZ_SJKC01000003.1"/>
</dbReference>
<dbReference type="Gene3D" id="3.40.50.2300">
    <property type="match status" value="2"/>
</dbReference>
<dbReference type="AlphaFoldDB" id="A0A4R0IXJ2"/>
<dbReference type="Gene3D" id="1.10.260.40">
    <property type="entry name" value="lambda repressor-like DNA-binding domains"/>
    <property type="match status" value="1"/>
</dbReference>
<dbReference type="Proteomes" id="UP000294225">
    <property type="component" value="Unassembled WGS sequence"/>
</dbReference>
<dbReference type="GO" id="GO:0003700">
    <property type="term" value="F:DNA-binding transcription factor activity"/>
    <property type="evidence" value="ECO:0007669"/>
    <property type="project" value="TreeGrafter"/>
</dbReference>
<dbReference type="CDD" id="cd06267">
    <property type="entry name" value="PBP1_LacI_sugar_binding-like"/>
    <property type="match status" value="1"/>
</dbReference>
<dbReference type="PANTHER" id="PTHR30146:SF109">
    <property type="entry name" value="HTH-TYPE TRANSCRIPTIONAL REGULATOR GALS"/>
    <property type="match status" value="1"/>
</dbReference>
<accession>A0A4R0IXJ2</accession>
<evidence type="ECO:0000313" key="6">
    <source>
        <dbReference type="Proteomes" id="UP000294225"/>
    </source>
</evidence>
<dbReference type="InterPro" id="IPR046335">
    <property type="entry name" value="LacI/GalR-like_sensor"/>
</dbReference>
<dbReference type="EMBL" id="SJKC01000003">
    <property type="protein sequence ID" value="TCC36396.1"/>
    <property type="molecule type" value="Genomic_DNA"/>
</dbReference>
<protein>
    <submittedName>
        <fullName evidence="5">LacI family transcriptional regulator</fullName>
    </submittedName>
</protein>
<dbReference type="PANTHER" id="PTHR30146">
    <property type="entry name" value="LACI-RELATED TRANSCRIPTIONAL REPRESSOR"/>
    <property type="match status" value="1"/>
</dbReference>
<dbReference type="Pfam" id="PF00356">
    <property type="entry name" value="LacI"/>
    <property type="match status" value="1"/>
</dbReference>
<dbReference type="InterPro" id="IPR028082">
    <property type="entry name" value="Peripla_BP_I"/>
</dbReference>
<sequence length="352" mass="37725">MRSGPARRATIQDVAQSAGVSVSAVSKVLREAYGVSPEMRVKVTAAIEKLGYRPHAGARGMRGRSFTVGVVLTEMSSPFQPEVVDGINDQLEPSPFQAIMTVGGADAEHQKRSIEALVDRQVDGLILIASFISQPWLEKLTSTIPTVVVARHGGGANYDSVVDDDYEGARLMVDHLVALGHRRILHTSHPSGGLKRPFVLSHTARCEGYVNAMERHGLEPDVIETTYSELGGYQATVEALGRTDPPTAIFAGADIAALGALRAAEELGRKVPDDLTVAGYDNIYITSIGRISLTTVDQSGHLTGTTSARLLLERIEGRSRPVHYVVAPRLVPRGTSAGPALSVGRPRGKRKR</sequence>
<name>A0A4R0IXJ2_9ACTN</name>
<dbReference type="SUPFAM" id="SSF53822">
    <property type="entry name" value="Periplasmic binding protein-like I"/>
    <property type="match status" value="1"/>
</dbReference>
<dbReference type="InterPro" id="IPR000843">
    <property type="entry name" value="HTH_LacI"/>
</dbReference>
<gene>
    <name evidence="5" type="ORF">E0H92_27535</name>
</gene>
<keyword evidence="3" id="KW-0804">Transcription</keyword>
<dbReference type="Pfam" id="PF13377">
    <property type="entry name" value="Peripla_BP_3"/>
    <property type="match status" value="1"/>
</dbReference>
<dbReference type="SMART" id="SM00354">
    <property type="entry name" value="HTH_LACI"/>
    <property type="match status" value="1"/>
</dbReference>
<evidence type="ECO:0000256" key="1">
    <source>
        <dbReference type="ARBA" id="ARBA00023015"/>
    </source>
</evidence>
<dbReference type="SUPFAM" id="SSF47413">
    <property type="entry name" value="lambda repressor-like DNA-binding domains"/>
    <property type="match status" value="1"/>
</dbReference>
<dbReference type="InterPro" id="IPR010982">
    <property type="entry name" value="Lambda_DNA-bd_dom_sf"/>
</dbReference>
<proteinExistence type="predicted"/>
<evidence type="ECO:0000256" key="2">
    <source>
        <dbReference type="ARBA" id="ARBA00023125"/>
    </source>
</evidence>
<dbReference type="GO" id="GO:0000976">
    <property type="term" value="F:transcription cis-regulatory region binding"/>
    <property type="evidence" value="ECO:0007669"/>
    <property type="project" value="TreeGrafter"/>
</dbReference>
<evidence type="ECO:0000256" key="3">
    <source>
        <dbReference type="ARBA" id="ARBA00023163"/>
    </source>
</evidence>
<dbReference type="PROSITE" id="PS50932">
    <property type="entry name" value="HTH_LACI_2"/>
    <property type="match status" value="1"/>
</dbReference>
<evidence type="ECO:0000259" key="4">
    <source>
        <dbReference type="PROSITE" id="PS50932"/>
    </source>
</evidence>
<feature type="domain" description="HTH lacI-type" evidence="4">
    <location>
        <begin position="9"/>
        <end position="63"/>
    </location>
</feature>
<keyword evidence="1" id="KW-0805">Transcription regulation</keyword>
<comment type="caution">
    <text evidence="5">The sequence shown here is derived from an EMBL/GenBank/DDBJ whole genome shotgun (WGS) entry which is preliminary data.</text>
</comment>
<dbReference type="CDD" id="cd01392">
    <property type="entry name" value="HTH_LacI"/>
    <property type="match status" value="1"/>
</dbReference>
<evidence type="ECO:0000313" key="5">
    <source>
        <dbReference type="EMBL" id="TCC36396.1"/>
    </source>
</evidence>
<keyword evidence="2" id="KW-0238">DNA-binding</keyword>
<reference evidence="5 6" key="1">
    <citation type="submission" date="2019-02" db="EMBL/GenBank/DDBJ databases">
        <title>Kribbella capetownensis sp. nov. and Kribbella speibonae sp. nov., isolated from soil.</title>
        <authorList>
            <person name="Curtis S.M."/>
            <person name="Norton I."/>
            <person name="Everest G.J."/>
            <person name="Meyers P.R."/>
        </authorList>
    </citation>
    <scope>NUCLEOTIDE SEQUENCE [LARGE SCALE GENOMIC DNA]</scope>
    <source>
        <strain evidence="5 6">YM55</strain>
    </source>
</reference>
<organism evidence="5 6">
    <name type="scientific">Kribbella speibonae</name>
    <dbReference type="NCBI Taxonomy" id="1572660"/>
    <lineage>
        <taxon>Bacteria</taxon>
        <taxon>Bacillati</taxon>
        <taxon>Actinomycetota</taxon>
        <taxon>Actinomycetes</taxon>
        <taxon>Propionibacteriales</taxon>
        <taxon>Kribbellaceae</taxon>
        <taxon>Kribbella</taxon>
    </lineage>
</organism>